<protein>
    <submittedName>
        <fullName evidence="2">Uncharacterized protein</fullName>
    </submittedName>
</protein>
<evidence type="ECO:0000313" key="2">
    <source>
        <dbReference type="EMBL" id="MDN4608470.1"/>
    </source>
</evidence>
<organism evidence="2 3">
    <name type="scientific">Sporosarcina highlanderae</name>
    <dbReference type="NCBI Taxonomy" id="3035916"/>
    <lineage>
        <taxon>Bacteria</taxon>
        <taxon>Bacillati</taxon>
        <taxon>Bacillota</taxon>
        <taxon>Bacilli</taxon>
        <taxon>Bacillales</taxon>
        <taxon>Caryophanaceae</taxon>
        <taxon>Sporosarcina</taxon>
    </lineage>
</organism>
<dbReference type="RefSeq" id="WP_301244548.1">
    <property type="nucleotide sequence ID" value="NZ_JAROCC010000011.1"/>
</dbReference>
<accession>A0ABT8JTJ6</accession>
<keyword evidence="1" id="KW-0472">Membrane</keyword>
<feature type="transmembrane region" description="Helical" evidence="1">
    <location>
        <begin position="53"/>
        <end position="74"/>
    </location>
</feature>
<keyword evidence="3" id="KW-1185">Reference proteome</keyword>
<keyword evidence="1" id="KW-0812">Transmembrane</keyword>
<sequence>MLSRNEPRHIFMAISFGILVVSPVFLLLLPSFIANSLYQEPSTWVIVVPSKVYLLYGVGVLFLIIATSLLWILSVNKKSKWLAAICILISILFVAEGSGHYVRVSTEGISFKRGVVEANQHYAWDKIEQVVFRQIPQEGGFPKFDFYFRDGEMVTLPQNRHMHLFHNTLVKTLQREGIDVTRK</sequence>
<evidence type="ECO:0000256" key="1">
    <source>
        <dbReference type="SAM" id="Phobius"/>
    </source>
</evidence>
<dbReference type="EMBL" id="JAROCC010000011">
    <property type="protein sequence ID" value="MDN4608470.1"/>
    <property type="molecule type" value="Genomic_DNA"/>
</dbReference>
<name>A0ABT8JTJ6_9BACL</name>
<proteinExistence type="predicted"/>
<keyword evidence="1" id="KW-1133">Transmembrane helix</keyword>
<gene>
    <name evidence="2" type="ORF">P5G49_13415</name>
</gene>
<evidence type="ECO:0000313" key="3">
    <source>
        <dbReference type="Proteomes" id="UP001175097"/>
    </source>
</evidence>
<comment type="caution">
    <text evidence="2">The sequence shown here is derived from an EMBL/GenBank/DDBJ whole genome shotgun (WGS) entry which is preliminary data.</text>
</comment>
<feature type="transmembrane region" description="Helical" evidence="1">
    <location>
        <begin position="81"/>
        <end position="102"/>
    </location>
</feature>
<feature type="transmembrane region" description="Helical" evidence="1">
    <location>
        <begin position="12"/>
        <end position="33"/>
    </location>
</feature>
<dbReference type="Proteomes" id="UP001175097">
    <property type="component" value="Unassembled WGS sequence"/>
</dbReference>
<reference evidence="2" key="1">
    <citation type="submission" date="2023-03" db="EMBL/GenBank/DDBJ databases">
        <title>MT1 and MT2 Draft Genomes of Novel Species.</title>
        <authorList>
            <person name="Venkateswaran K."/>
        </authorList>
    </citation>
    <scope>NUCLEOTIDE SEQUENCE</scope>
    <source>
        <strain evidence="2">F6_3S_P_2</strain>
    </source>
</reference>